<evidence type="ECO:0000256" key="2">
    <source>
        <dbReference type="ARBA" id="ARBA00010962"/>
    </source>
</evidence>
<protein>
    <recommendedName>
        <fullName evidence="10">GH16 domain-containing protein</fullName>
    </recommendedName>
</protein>
<evidence type="ECO:0000313" key="11">
    <source>
        <dbReference type="EMBL" id="KXZ44738.1"/>
    </source>
</evidence>
<evidence type="ECO:0000256" key="8">
    <source>
        <dbReference type="ARBA" id="ARBA00023316"/>
    </source>
</evidence>
<dbReference type="PANTHER" id="PTHR31361:SF1">
    <property type="entry name" value="BETA-GLUCAN SYNTHESIS-ASSOCIATED PROTEIN KRE6-RELATED"/>
    <property type="match status" value="1"/>
</dbReference>
<keyword evidence="3 9" id="KW-0812">Transmembrane</keyword>
<gene>
    <name evidence="11" type="ORF">GPECTOR_63g63</name>
</gene>
<organism evidence="11 12">
    <name type="scientific">Gonium pectorale</name>
    <name type="common">Green alga</name>
    <dbReference type="NCBI Taxonomy" id="33097"/>
    <lineage>
        <taxon>Eukaryota</taxon>
        <taxon>Viridiplantae</taxon>
        <taxon>Chlorophyta</taxon>
        <taxon>core chlorophytes</taxon>
        <taxon>Chlorophyceae</taxon>
        <taxon>CS clade</taxon>
        <taxon>Chlamydomonadales</taxon>
        <taxon>Volvocaceae</taxon>
        <taxon>Gonium</taxon>
    </lineage>
</organism>
<keyword evidence="8" id="KW-0961">Cell wall biogenesis/degradation</keyword>
<dbReference type="SUPFAM" id="SSF49899">
    <property type="entry name" value="Concanavalin A-like lectins/glucanases"/>
    <property type="match status" value="1"/>
</dbReference>
<evidence type="ECO:0000256" key="1">
    <source>
        <dbReference type="ARBA" id="ARBA00004606"/>
    </source>
</evidence>
<reference evidence="12" key="1">
    <citation type="journal article" date="2016" name="Nat. Commun.">
        <title>The Gonium pectorale genome demonstrates co-option of cell cycle regulation during the evolution of multicellularity.</title>
        <authorList>
            <person name="Hanschen E.R."/>
            <person name="Marriage T.N."/>
            <person name="Ferris P.J."/>
            <person name="Hamaji T."/>
            <person name="Toyoda A."/>
            <person name="Fujiyama A."/>
            <person name="Neme R."/>
            <person name="Noguchi H."/>
            <person name="Minakuchi Y."/>
            <person name="Suzuki M."/>
            <person name="Kawai-Toyooka H."/>
            <person name="Smith D.R."/>
            <person name="Sparks H."/>
            <person name="Anderson J."/>
            <person name="Bakaric R."/>
            <person name="Luria V."/>
            <person name="Karger A."/>
            <person name="Kirschner M.W."/>
            <person name="Durand P.M."/>
            <person name="Michod R.E."/>
            <person name="Nozaki H."/>
            <person name="Olson B.J."/>
        </authorList>
    </citation>
    <scope>NUCLEOTIDE SEQUENCE [LARGE SCALE GENOMIC DNA]</scope>
    <source>
        <strain evidence="12">NIES-2863</strain>
    </source>
</reference>
<comment type="subcellular location">
    <subcellularLocation>
        <location evidence="1">Membrane</location>
        <topology evidence="1">Single-pass type II membrane protein</topology>
    </subcellularLocation>
</comment>
<accession>A0A150G4J1</accession>
<dbReference type="PROSITE" id="PS51762">
    <property type="entry name" value="GH16_2"/>
    <property type="match status" value="1"/>
</dbReference>
<evidence type="ECO:0000256" key="5">
    <source>
        <dbReference type="ARBA" id="ARBA00022989"/>
    </source>
</evidence>
<dbReference type="Proteomes" id="UP000075714">
    <property type="component" value="Unassembled WGS sequence"/>
</dbReference>
<keyword evidence="4" id="KW-0735">Signal-anchor</keyword>
<dbReference type="CDD" id="cd12087">
    <property type="entry name" value="TM_EGFR-like"/>
    <property type="match status" value="1"/>
</dbReference>
<evidence type="ECO:0000256" key="6">
    <source>
        <dbReference type="ARBA" id="ARBA00023136"/>
    </source>
</evidence>
<keyword evidence="7" id="KW-0325">Glycoprotein</keyword>
<name>A0A150G4J1_GONPE</name>
<feature type="domain" description="GH16" evidence="10">
    <location>
        <begin position="1"/>
        <end position="298"/>
    </location>
</feature>
<dbReference type="Gene3D" id="2.60.120.200">
    <property type="match status" value="1"/>
</dbReference>
<evidence type="ECO:0000259" key="10">
    <source>
        <dbReference type="PROSITE" id="PS51762"/>
    </source>
</evidence>
<dbReference type="PANTHER" id="PTHR31361">
    <property type="entry name" value="BETA-GLUCAN SYNTHESIS-ASSOCIATED PROTEIN KRE6-RELATED"/>
    <property type="match status" value="1"/>
</dbReference>
<dbReference type="EMBL" id="LSYV01000064">
    <property type="protein sequence ID" value="KXZ44738.1"/>
    <property type="molecule type" value="Genomic_DNA"/>
</dbReference>
<comment type="similarity">
    <text evidence="2">Belongs to the SKN1/KRE6 family.</text>
</comment>
<evidence type="ECO:0000256" key="4">
    <source>
        <dbReference type="ARBA" id="ARBA00022968"/>
    </source>
</evidence>
<evidence type="ECO:0000313" key="12">
    <source>
        <dbReference type="Proteomes" id="UP000075714"/>
    </source>
</evidence>
<dbReference type="InterPro" id="IPR005629">
    <property type="entry name" value="Skn1/Kre6/Sbg1"/>
</dbReference>
<dbReference type="STRING" id="33097.A0A150G4J1"/>
<dbReference type="AlphaFoldDB" id="A0A150G4J1"/>
<dbReference type="InterPro" id="IPR000757">
    <property type="entry name" value="Beta-glucanase-like"/>
</dbReference>
<dbReference type="GO" id="GO:0015926">
    <property type="term" value="F:glucosidase activity"/>
    <property type="evidence" value="ECO:0007669"/>
    <property type="project" value="TreeGrafter"/>
</dbReference>
<dbReference type="GO" id="GO:0071555">
    <property type="term" value="P:cell wall organization"/>
    <property type="evidence" value="ECO:0007669"/>
    <property type="project" value="UniProtKB-KW"/>
</dbReference>
<evidence type="ECO:0000256" key="3">
    <source>
        <dbReference type="ARBA" id="ARBA00022692"/>
    </source>
</evidence>
<dbReference type="GO" id="GO:0005789">
    <property type="term" value="C:endoplasmic reticulum membrane"/>
    <property type="evidence" value="ECO:0007669"/>
    <property type="project" value="TreeGrafter"/>
</dbReference>
<comment type="caution">
    <text evidence="11">The sequence shown here is derived from an EMBL/GenBank/DDBJ whole genome shotgun (WGS) entry which is preliminary data.</text>
</comment>
<evidence type="ECO:0000256" key="9">
    <source>
        <dbReference type="SAM" id="Phobius"/>
    </source>
</evidence>
<dbReference type="GO" id="GO:0005886">
    <property type="term" value="C:plasma membrane"/>
    <property type="evidence" value="ECO:0007669"/>
    <property type="project" value="TreeGrafter"/>
</dbReference>
<evidence type="ECO:0000256" key="7">
    <source>
        <dbReference type="ARBA" id="ARBA00023180"/>
    </source>
</evidence>
<sequence>MVLVFSDEFNSRWRDFGPGKDAKWQALDLLYVNGDAAMFRSSAVSVNKRGCAVITASKTPSAGPFSAPWGDQPAEAAYTSGMLQGWNKFCFTVFTLGNLGRAGYLRSTDGRGAPEIDLFEVGVWQANKPQLSTSIHVAPILPLGMHWLDYEGGTYYPTYSDPTLHSAPNGWAGINSYMRNGLFMPRPGTRLADALSATHDLNASHFRDFYVYGFDWQPRKYIRWYINDILIYEINADALQGGQNGNNETIGERLIPVEPSYININLAMSNSFAPIHPDIPLPSAMEIDYIRIYQARSEINIGCDTPDYPSQDYINANVNKYKVTLAGYEDFVGDSRVMGPTMEPPPPDHTTTIVAVVCSVCGFLLLVACGVGFWLWRRKKKAQEAADAEAGKQPSPPGPSAMRRCCWVVQHTLLAFWYGPGDANRRHPVSIKPKVLPVVSEDSQRHIPMQLVQPMHPMPAVQAVQTVQPTPPRTPIQHTQSNQVRIPMQKTQSMQPRVPIRPMAVGLQ</sequence>
<keyword evidence="6 9" id="KW-0472">Membrane</keyword>
<dbReference type="InterPro" id="IPR013320">
    <property type="entry name" value="ConA-like_dom_sf"/>
</dbReference>
<proteinExistence type="inferred from homology"/>
<keyword evidence="12" id="KW-1185">Reference proteome</keyword>
<keyword evidence="5 9" id="KW-1133">Transmembrane helix</keyword>
<dbReference type="OrthoDB" id="522664at2759"/>
<feature type="transmembrane region" description="Helical" evidence="9">
    <location>
        <begin position="353"/>
        <end position="376"/>
    </location>
</feature>
<dbReference type="Pfam" id="PF03935">
    <property type="entry name" value="SKN1_KRE6_Sbg1"/>
    <property type="match status" value="2"/>
</dbReference>
<dbReference type="GO" id="GO:0006078">
    <property type="term" value="P:(1-&gt;6)-beta-D-glucan biosynthetic process"/>
    <property type="evidence" value="ECO:0007669"/>
    <property type="project" value="TreeGrafter"/>
</dbReference>